<proteinExistence type="predicted"/>
<dbReference type="EMBL" id="AP022577">
    <property type="protein sequence ID" value="BBX87906.1"/>
    <property type="molecule type" value="Genomic_DNA"/>
</dbReference>
<keyword evidence="2" id="KW-1133">Transmembrane helix</keyword>
<organism evidence="3 4">
    <name type="scientific">Mycolicibacterium aubagnense</name>
    <dbReference type="NCBI Taxonomy" id="319707"/>
    <lineage>
        <taxon>Bacteria</taxon>
        <taxon>Bacillati</taxon>
        <taxon>Actinomycetota</taxon>
        <taxon>Actinomycetes</taxon>
        <taxon>Mycobacteriales</taxon>
        <taxon>Mycobacteriaceae</taxon>
        <taxon>Mycolicibacterium</taxon>
    </lineage>
</organism>
<keyword evidence="4" id="KW-1185">Reference proteome</keyword>
<keyword evidence="2" id="KW-0472">Membrane</keyword>
<evidence type="ECO:0000256" key="1">
    <source>
        <dbReference type="SAM" id="MobiDB-lite"/>
    </source>
</evidence>
<evidence type="ECO:0008006" key="5">
    <source>
        <dbReference type="Google" id="ProtNLM"/>
    </source>
</evidence>
<gene>
    <name evidence="3" type="ORF">MAUB_57790</name>
</gene>
<feature type="region of interest" description="Disordered" evidence="1">
    <location>
        <begin position="90"/>
        <end position="135"/>
    </location>
</feature>
<reference evidence="3 4" key="1">
    <citation type="journal article" date="2019" name="Emerg. Microbes Infect.">
        <title>Comprehensive subspecies identification of 175 nontuberculous mycobacteria species based on 7547 genomic profiles.</title>
        <authorList>
            <person name="Matsumoto Y."/>
            <person name="Kinjo T."/>
            <person name="Motooka D."/>
            <person name="Nabeya D."/>
            <person name="Jung N."/>
            <person name="Uechi K."/>
            <person name="Horii T."/>
            <person name="Iida T."/>
            <person name="Fujita J."/>
            <person name="Nakamura S."/>
        </authorList>
    </citation>
    <scope>NUCLEOTIDE SEQUENCE [LARGE SCALE GENOMIC DNA]</scope>
    <source>
        <strain evidence="3 4">JCM 15296</strain>
    </source>
</reference>
<sequence length="303" mass="31371">MSRPKFNPRALLRGRHPAAVLAAIARRRRQLVWLLATLGALSAVACGVLAVCSLLLVVLSPAAAPVAIAGKVLSNVADLFGDGQGEDSISGRQLPAAGDGGSESCRPLPPPGLAVSSGELSSAPPSADPPTPSPATGIAAITVGADGSLDRTDAAALIAPIPLRTSALRAHVWFLYRMSGLGDWDRFTAAYRDARLSDDDKRSDAPLQQVQALNTVGADIERYRLTAAALVTAGERTGLLSDPYPDYQQLVATELVSSCFDNSSAEDARMTLPPPATTIAQTPPPPAVTAADSENVPKDRPTG</sequence>
<feature type="region of interest" description="Disordered" evidence="1">
    <location>
        <begin position="269"/>
        <end position="303"/>
    </location>
</feature>
<keyword evidence="2" id="KW-0812">Transmembrane</keyword>
<dbReference type="Proteomes" id="UP000465609">
    <property type="component" value="Chromosome"/>
</dbReference>
<feature type="transmembrane region" description="Helical" evidence="2">
    <location>
        <begin position="31"/>
        <end position="59"/>
    </location>
</feature>
<dbReference type="RefSeq" id="WP_138230341.1">
    <property type="nucleotide sequence ID" value="NZ_AP022577.1"/>
</dbReference>
<evidence type="ECO:0000313" key="3">
    <source>
        <dbReference type="EMBL" id="BBX87906.1"/>
    </source>
</evidence>
<evidence type="ECO:0000313" key="4">
    <source>
        <dbReference type="Proteomes" id="UP000465609"/>
    </source>
</evidence>
<protein>
    <recommendedName>
        <fullName evidence="5">Lipoprotein</fullName>
    </recommendedName>
</protein>
<evidence type="ECO:0000256" key="2">
    <source>
        <dbReference type="SAM" id="Phobius"/>
    </source>
</evidence>
<accession>A0ABM7IM79</accession>
<name>A0ABM7IM79_9MYCO</name>
<feature type="compositionally biased region" description="Pro residues" evidence="1">
    <location>
        <begin position="272"/>
        <end position="287"/>
    </location>
</feature>